<feature type="compositionally biased region" description="Basic and acidic residues" evidence="1">
    <location>
        <begin position="268"/>
        <end position="277"/>
    </location>
</feature>
<dbReference type="Proteomes" id="UP000492821">
    <property type="component" value="Unassembled WGS sequence"/>
</dbReference>
<dbReference type="WBParaSite" id="Pan_g10683.t1">
    <property type="protein sequence ID" value="Pan_g10683.t1"/>
    <property type="gene ID" value="Pan_g10683"/>
</dbReference>
<proteinExistence type="predicted"/>
<reference evidence="4" key="2">
    <citation type="submission" date="2020-10" db="UniProtKB">
        <authorList>
            <consortium name="WormBaseParasite"/>
        </authorList>
    </citation>
    <scope>IDENTIFICATION</scope>
</reference>
<feature type="compositionally biased region" description="Basic and acidic residues" evidence="1">
    <location>
        <begin position="119"/>
        <end position="134"/>
    </location>
</feature>
<accession>A0A7E4UNQ4</accession>
<feature type="compositionally biased region" description="Basic and acidic residues" evidence="1">
    <location>
        <begin position="462"/>
        <end position="480"/>
    </location>
</feature>
<keyword evidence="2" id="KW-1133">Transmembrane helix</keyword>
<feature type="compositionally biased region" description="Basic residues" evidence="1">
    <location>
        <begin position="151"/>
        <end position="161"/>
    </location>
</feature>
<feature type="region of interest" description="Disordered" evidence="1">
    <location>
        <begin position="85"/>
        <end position="134"/>
    </location>
</feature>
<feature type="region of interest" description="Disordered" evidence="1">
    <location>
        <begin position="387"/>
        <end position="488"/>
    </location>
</feature>
<keyword evidence="3" id="KW-1185">Reference proteome</keyword>
<name>A0A7E4UNQ4_PANRE</name>
<reference evidence="3" key="1">
    <citation type="journal article" date="2013" name="Genetics">
        <title>The draft genome and transcriptome of Panagrellus redivivus are shaped by the harsh demands of a free-living lifestyle.</title>
        <authorList>
            <person name="Srinivasan J."/>
            <person name="Dillman A.R."/>
            <person name="Macchietto M.G."/>
            <person name="Heikkinen L."/>
            <person name="Lakso M."/>
            <person name="Fracchia K.M."/>
            <person name="Antoshechkin I."/>
            <person name="Mortazavi A."/>
            <person name="Wong G."/>
            <person name="Sternberg P.W."/>
        </authorList>
    </citation>
    <scope>NUCLEOTIDE SEQUENCE [LARGE SCALE GENOMIC DNA]</scope>
    <source>
        <strain evidence="3">MT8872</strain>
    </source>
</reference>
<feature type="region of interest" description="Disordered" evidence="1">
    <location>
        <begin position="314"/>
        <end position="358"/>
    </location>
</feature>
<evidence type="ECO:0000256" key="2">
    <source>
        <dbReference type="SAM" id="Phobius"/>
    </source>
</evidence>
<feature type="region of interest" description="Disordered" evidence="1">
    <location>
        <begin position="149"/>
        <end position="302"/>
    </location>
</feature>
<feature type="compositionally biased region" description="Low complexity" evidence="1">
    <location>
        <begin position="590"/>
        <end position="626"/>
    </location>
</feature>
<keyword evidence="2" id="KW-0472">Membrane</keyword>
<evidence type="ECO:0000256" key="1">
    <source>
        <dbReference type="SAM" id="MobiDB-lite"/>
    </source>
</evidence>
<dbReference type="AlphaFoldDB" id="A0A7E4UNQ4"/>
<feature type="region of interest" description="Disordered" evidence="1">
    <location>
        <begin position="588"/>
        <end position="633"/>
    </location>
</feature>
<evidence type="ECO:0000313" key="3">
    <source>
        <dbReference type="Proteomes" id="UP000492821"/>
    </source>
</evidence>
<feature type="compositionally biased region" description="Low complexity" evidence="1">
    <location>
        <begin position="230"/>
        <end position="246"/>
    </location>
</feature>
<sequence>MMTLDSFWSTILAQCCGFIWFLACLTVSIYGGNEPGKPLPDTYTFEQYQEYKRIHGAEATRKKVRELEARRAEKEKLDRRRVKTHTNNAVMKRPAGSGPGKTLGKPSTEKNADISGKSGSKEVKTMKEVTTCREKSKVNPLAVLDNLGFSKKTHKKKKKDRKKTEKSYDPLADGFTKRRTSKKKVDEPVSDGDISDERKLNKHKKIHSSAERCDAPLTPLDMSFSKDSKSTTNASTTSSDTPNNPNRLRAKWNNKANNRDAAASPLTAREKTKKEKGMGAFPMPTNAPAISPKNPKEDDDFSPTVFEAVNAPVRPFIEKSTKPKKKKKGSKRQRTIDDTNLSAIRVNIPKPTKAQSPDVNDLAVDMEEPQQVSVEVKLQRIKAKLRRTHTQTVLQLEKQKKKRKSGKIQSGVKQKQPTPLIALGGPVPANIQIRQPVTLKKKQKKKRTVKKVSDTSGTQSKTDTDEKKGAKPADVEEKSDAFASEASVAEKKTCISVNDDNTVETVDLDNKTEKSFDECDTEEDDSETIEMFRLAKLDMRRTKSARAYKEPPPEKLKCTASARIFGRPTPNVRLPVAVAAAIEKAKQAKKVLTPSTSPSCTSSSNCSTPPTASTSTTWSNVTVTSTPPKKVSH</sequence>
<keyword evidence="2" id="KW-0812">Transmembrane</keyword>
<evidence type="ECO:0000313" key="4">
    <source>
        <dbReference type="WBParaSite" id="Pan_g10683.t1"/>
    </source>
</evidence>
<feature type="compositionally biased region" description="Basic residues" evidence="1">
    <location>
        <begin position="439"/>
        <end position="450"/>
    </location>
</feature>
<organism evidence="3 4">
    <name type="scientific">Panagrellus redivivus</name>
    <name type="common">Microworm</name>
    <dbReference type="NCBI Taxonomy" id="6233"/>
    <lineage>
        <taxon>Eukaryota</taxon>
        <taxon>Metazoa</taxon>
        <taxon>Ecdysozoa</taxon>
        <taxon>Nematoda</taxon>
        <taxon>Chromadorea</taxon>
        <taxon>Rhabditida</taxon>
        <taxon>Tylenchina</taxon>
        <taxon>Panagrolaimomorpha</taxon>
        <taxon>Panagrolaimoidea</taxon>
        <taxon>Panagrolaimidae</taxon>
        <taxon>Panagrellus</taxon>
    </lineage>
</organism>
<feature type="transmembrane region" description="Helical" evidence="2">
    <location>
        <begin position="7"/>
        <end position="30"/>
    </location>
</feature>
<feature type="compositionally biased region" description="Basic residues" evidence="1">
    <location>
        <begin position="322"/>
        <end position="333"/>
    </location>
</feature>
<protein>
    <submittedName>
        <fullName evidence="4">Ribosomal_L7Ae domain-containing protein</fullName>
    </submittedName>
</protein>